<dbReference type="Proteomes" id="UP000192366">
    <property type="component" value="Unassembled WGS sequence"/>
</dbReference>
<dbReference type="OrthoDB" id="3197057at2"/>
<gene>
    <name evidence="1" type="ORF">BST17_28445</name>
</gene>
<proteinExistence type="predicted"/>
<name>A0A1W9YMY1_MYCBA</name>
<evidence type="ECO:0000313" key="1">
    <source>
        <dbReference type="EMBL" id="ORA01395.1"/>
    </source>
</evidence>
<accession>A0A1W9YMY1</accession>
<sequence>MPWKPSEEGEVPTLGWYVLDWMTEHLARPAVGEYEPFVPYQEQEDFILRWYEIDPRTGRFKYGRGLLGRPRGWGKSPILGGLCIVEALADVVFDGWDADGQPVGRPWSTVRTPLVHVAAVSEDQTNNTWQPMVEMLAGPVVDAYPGVEPFDTVVNLPRGKIEKRTSSGRTVKGAPTTFAVLDQTEEWVPSNGGPALAQKIRTNTAKNGGRTIESPNAYIPGEHSVAEKSAETAVAAREGRTKLDQPILWDHREAPPETDMGDRESLVHGLRVSYGDSSGHPDGCVLHDPPCPPGHVDLEAQIAVIWDPATDIQTARSDYLNQITHASDAWVSSPEWGACYSGGELKRESFVPLADKDVIVLGFDGSLGRKKGKPDATALIGCRVRDGYLFEIGDRSVWEAPREMSARDRVKTGDQSSWAPPVAEVDAVIRMAFKRYTVVGFYADPSGWTEHIAKWEALFGAKLHPKVKASGSSRIAAWPRGKDTNAVEAVKALHAAIENGECSHDGSTALTRHVLNARRRAVGKGYLLYKAFPDSPDKIDAAYAAVMAWKARLDAVSAGLGRRQKRQVIGQIR</sequence>
<comment type="caution">
    <text evidence="1">The sequence shown here is derived from an EMBL/GenBank/DDBJ whole genome shotgun (WGS) entry which is preliminary data.</text>
</comment>
<protein>
    <recommendedName>
        <fullName evidence="3">Terminase</fullName>
    </recommendedName>
</protein>
<dbReference type="AlphaFoldDB" id="A0A1W9YMY1"/>
<evidence type="ECO:0000313" key="2">
    <source>
        <dbReference type="Proteomes" id="UP000192366"/>
    </source>
</evidence>
<keyword evidence="2" id="KW-1185">Reference proteome</keyword>
<reference evidence="1 2" key="1">
    <citation type="submission" date="2017-02" db="EMBL/GenBank/DDBJ databases">
        <title>The new phylogeny of genus Mycobacterium.</title>
        <authorList>
            <person name="Tortoli E."/>
            <person name="Trovato A."/>
            <person name="Cirillo D.M."/>
        </authorList>
    </citation>
    <scope>NUCLEOTIDE SEQUENCE [LARGE SCALE GENOMIC DNA]</scope>
    <source>
        <strain evidence="1 2">DSM 45578</strain>
    </source>
</reference>
<evidence type="ECO:0008006" key="3">
    <source>
        <dbReference type="Google" id="ProtNLM"/>
    </source>
</evidence>
<organism evidence="1 2">
    <name type="scientific">Mycolicibacterium bacteremicum</name>
    <name type="common">Mycobacterium bacteremicum</name>
    <dbReference type="NCBI Taxonomy" id="564198"/>
    <lineage>
        <taxon>Bacteria</taxon>
        <taxon>Bacillati</taxon>
        <taxon>Actinomycetota</taxon>
        <taxon>Actinomycetes</taxon>
        <taxon>Mycobacteriales</taxon>
        <taxon>Mycobacteriaceae</taxon>
        <taxon>Mycolicibacterium</taxon>
    </lineage>
</organism>
<dbReference type="EMBL" id="MVHJ01000061">
    <property type="protein sequence ID" value="ORA01395.1"/>
    <property type="molecule type" value="Genomic_DNA"/>
</dbReference>
<dbReference type="STRING" id="564198.BST17_28445"/>